<organism evidence="8 9">
    <name type="scientific">Streptomyces liliiviolaceus</name>
    <dbReference type="NCBI Taxonomy" id="2823109"/>
    <lineage>
        <taxon>Bacteria</taxon>
        <taxon>Bacillati</taxon>
        <taxon>Actinomycetota</taxon>
        <taxon>Actinomycetes</taxon>
        <taxon>Kitasatosporales</taxon>
        <taxon>Streptomycetaceae</taxon>
        <taxon>Streptomyces</taxon>
    </lineage>
</organism>
<dbReference type="GO" id="GO:0015171">
    <property type="term" value="F:amino acid transmembrane transporter activity"/>
    <property type="evidence" value="ECO:0007669"/>
    <property type="project" value="TreeGrafter"/>
</dbReference>
<feature type="transmembrane region" description="Helical" evidence="7">
    <location>
        <begin position="6"/>
        <end position="27"/>
    </location>
</feature>
<keyword evidence="2" id="KW-1003">Cell membrane</keyword>
<evidence type="ECO:0000256" key="1">
    <source>
        <dbReference type="ARBA" id="ARBA00004651"/>
    </source>
</evidence>
<accession>A0A940XZJ8</accession>
<dbReference type="EMBL" id="JAGPYQ010000001">
    <property type="protein sequence ID" value="MBQ0850552.1"/>
    <property type="molecule type" value="Genomic_DNA"/>
</dbReference>
<comment type="subcellular location">
    <subcellularLocation>
        <location evidence="1">Cell membrane</location>
        <topology evidence="1">Multi-pass membrane protein</topology>
    </subcellularLocation>
</comment>
<name>A0A940XZJ8_9ACTN</name>
<dbReference type="PANTHER" id="PTHR30086:SF20">
    <property type="entry name" value="ARGININE EXPORTER PROTEIN ARGO-RELATED"/>
    <property type="match status" value="1"/>
</dbReference>
<feature type="transmembrane region" description="Helical" evidence="7">
    <location>
        <begin position="39"/>
        <end position="62"/>
    </location>
</feature>
<gene>
    <name evidence="8" type="ORF">J8N05_20490</name>
</gene>
<dbReference type="Proteomes" id="UP000677413">
    <property type="component" value="Unassembled WGS sequence"/>
</dbReference>
<keyword evidence="9" id="KW-1185">Reference proteome</keyword>
<protein>
    <submittedName>
        <fullName evidence="8">LysE family transporter</fullName>
    </submittedName>
</protein>
<dbReference type="PANTHER" id="PTHR30086">
    <property type="entry name" value="ARGININE EXPORTER PROTEIN ARGO"/>
    <property type="match status" value="1"/>
</dbReference>
<dbReference type="GO" id="GO:0005886">
    <property type="term" value="C:plasma membrane"/>
    <property type="evidence" value="ECO:0007669"/>
    <property type="project" value="UniProtKB-SubCell"/>
</dbReference>
<dbReference type="InterPro" id="IPR001123">
    <property type="entry name" value="LeuE-type"/>
</dbReference>
<dbReference type="RefSeq" id="WP_210884785.1">
    <property type="nucleotide sequence ID" value="NZ_JAGPYQ010000001.1"/>
</dbReference>
<proteinExistence type="predicted"/>
<evidence type="ECO:0000256" key="2">
    <source>
        <dbReference type="ARBA" id="ARBA00022475"/>
    </source>
</evidence>
<feature type="compositionally biased region" description="Basic residues" evidence="6">
    <location>
        <begin position="95"/>
        <end position="106"/>
    </location>
</feature>
<keyword evidence="5 7" id="KW-0472">Membrane</keyword>
<reference evidence="8 9" key="1">
    <citation type="submission" date="2021-04" db="EMBL/GenBank/DDBJ databases">
        <authorList>
            <person name="Tang X."/>
            <person name="Zhou X."/>
            <person name="Chen X."/>
            <person name="Cernava T."/>
            <person name="Zhang C."/>
        </authorList>
    </citation>
    <scope>NUCLEOTIDE SEQUENCE [LARGE SCALE GENOMIC DNA]</scope>
    <source>
        <strain evidence="8 9">BH-SS-21</strain>
    </source>
</reference>
<evidence type="ECO:0000256" key="6">
    <source>
        <dbReference type="SAM" id="MobiDB-lite"/>
    </source>
</evidence>
<evidence type="ECO:0000313" key="9">
    <source>
        <dbReference type="Proteomes" id="UP000677413"/>
    </source>
</evidence>
<evidence type="ECO:0000256" key="3">
    <source>
        <dbReference type="ARBA" id="ARBA00022692"/>
    </source>
</evidence>
<comment type="caution">
    <text evidence="8">The sequence shown here is derived from an EMBL/GenBank/DDBJ whole genome shotgun (WGS) entry which is preliminary data.</text>
</comment>
<evidence type="ECO:0000313" key="8">
    <source>
        <dbReference type="EMBL" id="MBQ0850552.1"/>
    </source>
</evidence>
<evidence type="ECO:0000256" key="4">
    <source>
        <dbReference type="ARBA" id="ARBA00022989"/>
    </source>
</evidence>
<dbReference type="AlphaFoldDB" id="A0A940XZJ8"/>
<evidence type="ECO:0000256" key="5">
    <source>
        <dbReference type="ARBA" id="ARBA00023136"/>
    </source>
</evidence>
<dbReference type="Pfam" id="PF01810">
    <property type="entry name" value="LysE"/>
    <property type="match status" value="1"/>
</dbReference>
<feature type="region of interest" description="Disordered" evidence="6">
    <location>
        <begin position="88"/>
        <end position="126"/>
    </location>
</feature>
<keyword evidence="3 7" id="KW-0812">Transmembrane</keyword>
<keyword evidence="4 7" id="KW-1133">Transmembrane helix</keyword>
<sequence length="126" mass="13148">MSELLGFFAASLVVIVMPGPDLTLLLANTARSGRRAAHATAAGIMLGHALLATAAVAGPTALLAASQIGYTALRITGALYLIYLGAQPGRLHPPAPRRHRTLRRPRSPSPTMRLRAPARAPPSSRG</sequence>
<evidence type="ECO:0000256" key="7">
    <source>
        <dbReference type="SAM" id="Phobius"/>
    </source>
</evidence>